<dbReference type="Gene3D" id="3.10.20.580">
    <property type="match status" value="1"/>
</dbReference>
<dbReference type="PANTHER" id="PTHR43694:SF1">
    <property type="entry name" value="RIBONUCLEASE J"/>
    <property type="match status" value="1"/>
</dbReference>
<dbReference type="Pfam" id="PF00753">
    <property type="entry name" value="Lactamase_B"/>
    <property type="match status" value="1"/>
</dbReference>
<proteinExistence type="predicted"/>
<dbReference type="Pfam" id="PF22505">
    <property type="entry name" value="RNase_J_b_CASP"/>
    <property type="match status" value="1"/>
</dbReference>
<keyword evidence="3" id="KW-0269">Exonuclease</keyword>
<evidence type="ECO:0000256" key="1">
    <source>
        <dbReference type="ARBA" id="ARBA00022490"/>
    </source>
</evidence>
<keyword evidence="3" id="KW-0378">Hydrolase</keyword>
<dbReference type="AlphaFoldDB" id="A0A1G5EW34"/>
<dbReference type="Pfam" id="PF17770">
    <property type="entry name" value="RNase_J_C"/>
    <property type="match status" value="1"/>
</dbReference>
<dbReference type="InterPro" id="IPR055132">
    <property type="entry name" value="RNase_J_b_CASP"/>
</dbReference>
<dbReference type="SUPFAM" id="SSF56281">
    <property type="entry name" value="Metallo-hydrolase/oxidoreductase"/>
    <property type="match status" value="1"/>
</dbReference>
<evidence type="ECO:0000313" key="6">
    <source>
        <dbReference type="EMBL" id="SCY31031.1"/>
    </source>
</evidence>
<dbReference type="GO" id="GO:0003723">
    <property type="term" value="F:RNA binding"/>
    <property type="evidence" value="ECO:0007669"/>
    <property type="project" value="UniProtKB-KW"/>
</dbReference>
<dbReference type="GO" id="GO:0046872">
    <property type="term" value="F:metal ion binding"/>
    <property type="evidence" value="ECO:0007669"/>
    <property type="project" value="InterPro"/>
</dbReference>
<dbReference type="NCBIfam" id="TIGR00649">
    <property type="entry name" value="MG423"/>
    <property type="match status" value="1"/>
</dbReference>
<evidence type="ECO:0000313" key="7">
    <source>
        <dbReference type="Proteomes" id="UP000183047"/>
    </source>
</evidence>
<evidence type="ECO:0000256" key="3">
    <source>
        <dbReference type="ARBA" id="ARBA00022839"/>
    </source>
</evidence>
<organism evidence="6 7">
    <name type="scientific">Butyrivibrio hungatei</name>
    <dbReference type="NCBI Taxonomy" id="185008"/>
    <lineage>
        <taxon>Bacteria</taxon>
        <taxon>Bacillati</taxon>
        <taxon>Bacillota</taxon>
        <taxon>Clostridia</taxon>
        <taxon>Lachnospirales</taxon>
        <taxon>Lachnospiraceae</taxon>
        <taxon>Butyrivibrio</taxon>
    </lineage>
</organism>
<gene>
    <name evidence="6" type="ORF">SAMN02910451_02111</name>
</gene>
<dbReference type="Gene3D" id="3.40.50.10710">
    <property type="entry name" value="Metallo-hydrolase/oxidoreductase"/>
    <property type="match status" value="1"/>
</dbReference>
<dbReference type="InterPro" id="IPR042173">
    <property type="entry name" value="RNase_J_2"/>
</dbReference>
<sequence>MEDSIKIIPLGGFDKIGMNITLIESSDSIIAIDCGMSFPPDNLPGVAAIIPDVSYLSENSDKFKGIILTHGHEDHIGALPYVFDGINVPVYGTPLTIAMVEKKFRDFGIKKVKTKAIKFGSTIVVGDFKIEFIRGNHSIPDSAMLAIYTSQGIIFNTGDFKFDMSPVMSKTADLARLTAIGTKGVLAVLSDSTNAMQSGFSRSERYVNDQLDRFFNMYRKNRLIIVTFATNMERVQQIINLALKYGRKIALEGDLLLDVFSAARKLGYINIPDNMLVENDMLDKCKDEELIFLTTGNHGESVKCISEIAAGNNPVIRIKKNDVVLFSSVTIHGSELEFSHTINSLEEQGARIEFQDLHATGHACAEELKLLFTMLHPKFVIPAHGEYRYRREAKRIAMEVGISSDDVFLIKNGDIIELKEDKCEIVGKIPLNEILIDGREKSKIDNLVICDRMRLSESGVVIIEICIDKKTGRCVSDLNIRCRGFLDEEKFSEISDELKDLSMKEISRFLGQGVRDERISNGITALAENFIKEKCEKTPIVIAFVTNVML</sequence>
<dbReference type="EMBL" id="FMUR01000012">
    <property type="protein sequence ID" value="SCY31031.1"/>
    <property type="molecule type" value="Genomic_DNA"/>
</dbReference>
<protein>
    <submittedName>
        <fullName evidence="6">Ribonuclease J</fullName>
    </submittedName>
</protein>
<name>A0A1G5EW34_9FIRM</name>
<feature type="domain" description="Metallo-beta-lactamase" evidence="5">
    <location>
        <begin position="17"/>
        <end position="211"/>
    </location>
</feature>
<dbReference type="InterPro" id="IPR036866">
    <property type="entry name" value="RibonucZ/Hydroxyglut_hydro"/>
</dbReference>
<keyword evidence="4" id="KW-0694">RNA-binding</keyword>
<dbReference type="PANTHER" id="PTHR43694">
    <property type="entry name" value="RIBONUCLEASE J"/>
    <property type="match status" value="1"/>
</dbReference>
<dbReference type="GO" id="GO:0004527">
    <property type="term" value="F:exonuclease activity"/>
    <property type="evidence" value="ECO:0007669"/>
    <property type="project" value="UniProtKB-KW"/>
</dbReference>
<keyword evidence="1" id="KW-0963">Cytoplasm</keyword>
<evidence type="ECO:0000256" key="2">
    <source>
        <dbReference type="ARBA" id="ARBA00022722"/>
    </source>
</evidence>
<dbReference type="SMART" id="SM00849">
    <property type="entry name" value="Lactamase_B"/>
    <property type="match status" value="1"/>
</dbReference>
<reference evidence="7" key="1">
    <citation type="submission" date="2016-10" db="EMBL/GenBank/DDBJ databases">
        <authorList>
            <person name="Varghese N."/>
            <person name="Submissions S."/>
        </authorList>
    </citation>
    <scope>NUCLEOTIDE SEQUENCE [LARGE SCALE GENOMIC DNA]</scope>
    <source>
        <strain evidence="7">XBD2006</strain>
    </source>
</reference>
<evidence type="ECO:0000256" key="4">
    <source>
        <dbReference type="ARBA" id="ARBA00022884"/>
    </source>
</evidence>
<dbReference type="Gene3D" id="3.60.15.10">
    <property type="entry name" value="Ribonuclease Z/Hydroxyacylglutathione hydrolase-like"/>
    <property type="match status" value="1"/>
</dbReference>
<dbReference type="OrthoDB" id="9758375at2"/>
<dbReference type="Proteomes" id="UP000183047">
    <property type="component" value="Unassembled WGS sequence"/>
</dbReference>
<dbReference type="CDD" id="cd07714">
    <property type="entry name" value="RNaseJ_MBL-fold"/>
    <property type="match status" value="1"/>
</dbReference>
<dbReference type="InterPro" id="IPR004613">
    <property type="entry name" value="RNase_J"/>
</dbReference>
<dbReference type="InterPro" id="IPR041636">
    <property type="entry name" value="RNase_J_C"/>
</dbReference>
<keyword evidence="7" id="KW-1185">Reference proteome</keyword>
<dbReference type="RefSeq" id="WP_074462665.1">
    <property type="nucleotide sequence ID" value="NZ_FMUR01000012.1"/>
</dbReference>
<evidence type="ECO:0000259" key="5">
    <source>
        <dbReference type="SMART" id="SM00849"/>
    </source>
</evidence>
<dbReference type="InterPro" id="IPR001279">
    <property type="entry name" value="Metallo-B-lactamas"/>
</dbReference>
<keyword evidence="2" id="KW-0540">Nuclease</keyword>
<accession>A0A1G5EW34</accession>